<dbReference type="EC" id="5.2.1.8" evidence="2"/>
<name>A0A875RSS3_EENNA</name>
<keyword evidence="8" id="KW-1185">Reference proteome</keyword>
<dbReference type="GO" id="GO:0071013">
    <property type="term" value="C:catalytic step 2 spliceosome"/>
    <property type="evidence" value="ECO:0007669"/>
    <property type="project" value="TreeGrafter"/>
</dbReference>
<accession>A0A875RSS3</accession>
<dbReference type="CDD" id="cd00317">
    <property type="entry name" value="cyclophilin"/>
    <property type="match status" value="1"/>
</dbReference>
<dbReference type="AlphaFoldDB" id="A0A875RSS3"/>
<dbReference type="InterPro" id="IPR002130">
    <property type="entry name" value="Cyclophilin-type_PPIase_dom"/>
</dbReference>
<dbReference type="InterPro" id="IPR019734">
    <property type="entry name" value="TPR_rpt"/>
</dbReference>
<evidence type="ECO:0000256" key="4">
    <source>
        <dbReference type="ARBA" id="ARBA00023235"/>
    </source>
</evidence>
<keyword evidence="4" id="KW-0413">Isomerase</keyword>
<evidence type="ECO:0000259" key="6">
    <source>
        <dbReference type="PROSITE" id="PS50072"/>
    </source>
</evidence>
<dbReference type="Pfam" id="PF00160">
    <property type="entry name" value="Pro_isomerase"/>
    <property type="match status" value="1"/>
</dbReference>
<dbReference type="GO" id="GO:0003755">
    <property type="term" value="F:peptidyl-prolyl cis-trans isomerase activity"/>
    <property type="evidence" value="ECO:0007669"/>
    <property type="project" value="UniProtKB-KW"/>
</dbReference>
<dbReference type="PROSITE" id="PS00170">
    <property type="entry name" value="CSA_PPIASE_1"/>
    <property type="match status" value="1"/>
</dbReference>
<dbReference type="PROSITE" id="PS50072">
    <property type="entry name" value="CSA_PPIASE_2"/>
    <property type="match status" value="1"/>
</dbReference>
<keyword evidence="3" id="KW-0697">Rotamase</keyword>
<feature type="domain" description="PPIase cyclophilin-type" evidence="6">
    <location>
        <begin position="1"/>
        <end position="173"/>
    </location>
</feature>
<feature type="repeat" description="TPR" evidence="5">
    <location>
        <begin position="319"/>
        <end position="352"/>
    </location>
</feature>
<dbReference type="RefSeq" id="XP_038776372.1">
    <property type="nucleotide sequence ID" value="XM_038920444.1"/>
</dbReference>
<evidence type="ECO:0000256" key="2">
    <source>
        <dbReference type="ARBA" id="ARBA00013194"/>
    </source>
</evidence>
<sequence>MGRIVIELFVNQAVNATDNFLQLCKSKSYKKTYFHRVICNFMVQGGNNEVKSPITESAYPYDGEKKLAKGGHSIFKSNENSYGDFKDENLGNLDNSFLVCMANLGRPNTNRSQFFITTASASHLNGKHTIVGKVTHGKSVVRAIEHVEVYSTDPEDARGWIPKDPVVVADCGVWNKDKDDTPVYCCCEDSLGGDVFEEYPDDNERLEEMNLSLDNPEQAYSICLVIKKSATMLLQHKRYQDSLYKYKKAMRYCNELLPDEEKHKEDYDKFLDLKKTLYLNLAFVSLQLLEYQKCIDYCGYLFEFINDNKGVKLTSIQVSKAFFRLGKAFEGLKRYTEALDALKNGLAVNIEDAGIKAEVVKVKKLKFESEKGERMRYARFFN</sequence>
<keyword evidence="5" id="KW-0802">TPR repeat</keyword>
<dbReference type="SMART" id="SM00028">
    <property type="entry name" value="TPR"/>
    <property type="match status" value="2"/>
</dbReference>
<organism evidence="7 8">
    <name type="scientific">Eeniella nana</name>
    <name type="common">Yeast</name>
    <name type="synonym">Brettanomyces nanus</name>
    <dbReference type="NCBI Taxonomy" id="13502"/>
    <lineage>
        <taxon>Eukaryota</taxon>
        <taxon>Fungi</taxon>
        <taxon>Dikarya</taxon>
        <taxon>Ascomycota</taxon>
        <taxon>Saccharomycotina</taxon>
        <taxon>Pichiomycetes</taxon>
        <taxon>Pichiales</taxon>
        <taxon>Pichiaceae</taxon>
        <taxon>Brettanomyces</taxon>
    </lineage>
</organism>
<dbReference type="GO" id="GO:0006457">
    <property type="term" value="P:protein folding"/>
    <property type="evidence" value="ECO:0007669"/>
    <property type="project" value="InterPro"/>
</dbReference>
<protein>
    <recommendedName>
        <fullName evidence="2">peptidylprolyl isomerase</fullName>
        <ecNumber evidence="2">5.2.1.8</ecNumber>
    </recommendedName>
</protein>
<comment type="catalytic activity">
    <reaction evidence="1">
        <text>[protein]-peptidylproline (omega=180) = [protein]-peptidylproline (omega=0)</text>
        <dbReference type="Rhea" id="RHEA:16237"/>
        <dbReference type="Rhea" id="RHEA-COMP:10747"/>
        <dbReference type="Rhea" id="RHEA-COMP:10748"/>
        <dbReference type="ChEBI" id="CHEBI:83833"/>
        <dbReference type="ChEBI" id="CHEBI:83834"/>
        <dbReference type="EC" id="5.2.1.8"/>
    </reaction>
</comment>
<evidence type="ECO:0000256" key="5">
    <source>
        <dbReference type="PROSITE-ProRule" id="PRU00339"/>
    </source>
</evidence>
<dbReference type="Gene3D" id="1.25.40.10">
    <property type="entry name" value="Tetratricopeptide repeat domain"/>
    <property type="match status" value="1"/>
</dbReference>
<dbReference type="InterPro" id="IPR029000">
    <property type="entry name" value="Cyclophilin-like_dom_sf"/>
</dbReference>
<reference evidence="7" key="1">
    <citation type="submission" date="2020-10" db="EMBL/GenBank/DDBJ databases">
        <authorList>
            <person name="Roach M.J.R."/>
        </authorList>
    </citation>
    <scope>NUCLEOTIDE SEQUENCE</scope>
    <source>
        <strain evidence="7">CBS 1945</strain>
    </source>
</reference>
<dbReference type="GeneID" id="62193510"/>
<proteinExistence type="predicted"/>
<dbReference type="SUPFAM" id="SSF50891">
    <property type="entry name" value="Cyclophilin-like"/>
    <property type="match status" value="1"/>
</dbReference>
<dbReference type="PROSITE" id="PS50005">
    <property type="entry name" value="TPR"/>
    <property type="match status" value="1"/>
</dbReference>
<dbReference type="Gene3D" id="2.40.100.10">
    <property type="entry name" value="Cyclophilin-like"/>
    <property type="match status" value="1"/>
</dbReference>
<dbReference type="EMBL" id="CP064812">
    <property type="protein sequence ID" value="QPG72807.1"/>
    <property type="molecule type" value="Genomic_DNA"/>
</dbReference>
<evidence type="ECO:0000313" key="8">
    <source>
        <dbReference type="Proteomes" id="UP000662931"/>
    </source>
</evidence>
<evidence type="ECO:0000256" key="1">
    <source>
        <dbReference type="ARBA" id="ARBA00000971"/>
    </source>
</evidence>
<evidence type="ECO:0000256" key="3">
    <source>
        <dbReference type="ARBA" id="ARBA00023110"/>
    </source>
</evidence>
<dbReference type="InterPro" id="IPR011990">
    <property type="entry name" value="TPR-like_helical_dom_sf"/>
</dbReference>
<gene>
    <name evidence="7" type="ORF">FOA43_000109</name>
</gene>
<dbReference type="PANTHER" id="PTHR45625:SF4">
    <property type="entry name" value="PEPTIDYLPROLYL ISOMERASE DOMAIN AND WD REPEAT-CONTAINING PROTEIN 1"/>
    <property type="match status" value="1"/>
</dbReference>
<dbReference type="PRINTS" id="PR00153">
    <property type="entry name" value="CSAPPISMRASE"/>
</dbReference>
<dbReference type="InterPro" id="IPR044666">
    <property type="entry name" value="Cyclophilin_A-like"/>
</dbReference>
<evidence type="ECO:0000313" key="7">
    <source>
        <dbReference type="EMBL" id="QPG72807.1"/>
    </source>
</evidence>
<dbReference type="InterPro" id="IPR020892">
    <property type="entry name" value="Cyclophilin-type_PPIase_CS"/>
</dbReference>
<dbReference type="OrthoDB" id="407558at2759"/>
<dbReference type="Proteomes" id="UP000662931">
    <property type="component" value="Chromosome 1"/>
</dbReference>
<dbReference type="PANTHER" id="PTHR45625">
    <property type="entry name" value="PEPTIDYL-PROLYL CIS-TRANS ISOMERASE-RELATED"/>
    <property type="match status" value="1"/>
</dbReference>
<dbReference type="KEGG" id="bnn:FOA43_000109"/>
<dbReference type="SUPFAM" id="SSF48452">
    <property type="entry name" value="TPR-like"/>
    <property type="match status" value="1"/>
</dbReference>